<sequence length="735" mass="82389">MGILQNNEEKPSDYLNRLQVALSAVVRRGGITESERNRYLLKQFCRGCWNDALIADLQLERKMNALPSFAELVLLIRTEEDKQASKHNRMKKHLGLHKSNPAAPKLRVASQQLAACSCAIPEIEVTETEVLKRQLSEIQAQVAVLQTTTPHKVKANCPDTTEINTLKRQIADIQAQTHLSHHSLKSLDDLLDVELQIEGANGEAVPYLGYVELNLTFPEEFLGEETEVPTLVLVVPDVSSVPQILVGTNSLDVLNSNYVERHDCRPQSFLPGYSVVLNILEVRQRQASTGVLGLIKAHSKTPEVVPAGSTVVVEGQVHMSGAHQEKWAVVEAASSACPFWRIAGCSSLCTLPVKRSCSMSILLRNETQHDITIPPRTVLAEIHAVQQVMGKEPSADSTTPETKRMEFDFGDSPLSAEWKERITRLLNSTPEVFSQHDMDFGHTSKVKHHIKLSDNTPFKHRARPIHPHDVDAVKKHLQELLDSGVIRESESPFASPIVVLRKKDGSVRLCIDFRKLNLQTIKDAYALPNLEEVFSLLTGSKWFSVLDLKSGYYQVEMEEADKQKTAFVCPLGFWEFNRMPQGVTNAPSTFQRLMERCMGDLNRKEALVFIDDLIIFSDTLEQHEARRFVKDYSKITKPLNDLTAGYPPLRKHSQGREKPSLYFHPKAFFGERWTPECQRAFEEIIDKLTTAPVLGFANPKLPYVLHTDASTTGLGAVLYQEQDGQMRAVASSSSL</sequence>
<dbReference type="Gene3D" id="3.10.10.10">
    <property type="entry name" value="HIV Type 1 Reverse Transcriptase, subunit A, domain 1"/>
    <property type="match status" value="1"/>
</dbReference>
<dbReference type="CDD" id="cd01647">
    <property type="entry name" value="RT_LTR"/>
    <property type="match status" value="1"/>
</dbReference>
<dbReference type="PROSITE" id="PS50878">
    <property type="entry name" value="RT_POL"/>
    <property type="match status" value="1"/>
</dbReference>
<proteinExistence type="inferred from homology"/>
<dbReference type="GO" id="GO:0006508">
    <property type="term" value="P:proteolysis"/>
    <property type="evidence" value="ECO:0007669"/>
    <property type="project" value="UniProtKB-KW"/>
</dbReference>
<keyword evidence="6" id="KW-1185">Reference proteome</keyword>
<accession>A0A6G0I6Z2</accession>
<comment type="caution">
    <text evidence="5">The sequence shown here is derived from an EMBL/GenBank/DDBJ whole genome shotgun (WGS) entry which is preliminary data.</text>
</comment>
<dbReference type="PANTHER" id="PTHR24559">
    <property type="entry name" value="TRANSPOSON TY3-I GAG-POL POLYPROTEIN"/>
    <property type="match status" value="1"/>
</dbReference>
<feature type="region of interest" description="Disordered" evidence="3">
    <location>
        <begin position="390"/>
        <end position="409"/>
    </location>
</feature>
<keyword evidence="5" id="KW-0378">Hydrolase</keyword>
<reference evidence="5 6" key="1">
    <citation type="submission" date="2019-07" db="EMBL/GenBank/DDBJ databases">
        <title>Chromosome genome assembly for large yellow croaker.</title>
        <authorList>
            <person name="Xiao S."/>
        </authorList>
    </citation>
    <scope>NUCLEOTIDE SEQUENCE [LARGE SCALE GENOMIC DNA]</scope>
    <source>
        <strain evidence="5">JMULYC20181020</strain>
        <tissue evidence="5">Muscle</tissue>
    </source>
</reference>
<gene>
    <name evidence="5" type="ORF">D5F01_LYC15163</name>
</gene>
<dbReference type="InterPro" id="IPR043128">
    <property type="entry name" value="Rev_trsase/Diguanyl_cyclase"/>
</dbReference>
<protein>
    <recommendedName>
        <fullName evidence="2">ribonuclease H</fullName>
        <ecNumber evidence="2">3.1.26.4</ecNumber>
    </recommendedName>
</protein>
<dbReference type="InterPro" id="IPR000477">
    <property type="entry name" value="RT_dom"/>
</dbReference>
<dbReference type="Pfam" id="PF00078">
    <property type="entry name" value="RVT_1"/>
    <property type="match status" value="1"/>
</dbReference>
<organism evidence="5 6">
    <name type="scientific">Larimichthys crocea</name>
    <name type="common">Large yellow croaker</name>
    <name type="synonym">Pseudosciaena crocea</name>
    <dbReference type="NCBI Taxonomy" id="215358"/>
    <lineage>
        <taxon>Eukaryota</taxon>
        <taxon>Metazoa</taxon>
        <taxon>Chordata</taxon>
        <taxon>Craniata</taxon>
        <taxon>Vertebrata</taxon>
        <taxon>Euteleostomi</taxon>
        <taxon>Actinopterygii</taxon>
        <taxon>Neopterygii</taxon>
        <taxon>Teleostei</taxon>
        <taxon>Neoteleostei</taxon>
        <taxon>Acanthomorphata</taxon>
        <taxon>Eupercaria</taxon>
        <taxon>Sciaenidae</taxon>
        <taxon>Larimichthys</taxon>
    </lineage>
</organism>
<dbReference type="Gene3D" id="3.30.70.270">
    <property type="match status" value="2"/>
</dbReference>
<dbReference type="Pfam" id="PF17919">
    <property type="entry name" value="RT_RNaseH_2"/>
    <property type="match status" value="1"/>
</dbReference>
<evidence type="ECO:0000256" key="1">
    <source>
        <dbReference type="ARBA" id="ARBA00010879"/>
    </source>
</evidence>
<dbReference type="SUPFAM" id="SSF56672">
    <property type="entry name" value="DNA/RNA polymerases"/>
    <property type="match status" value="1"/>
</dbReference>
<dbReference type="FunFam" id="3.10.10.10:FF:000004">
    <property type="entry name" value="Uncharacterized protein"/>
    <property type="match status" value="1"/>
</dbReference>
<dbReference type="PANTHER" id="PTHR24559:SF435">
    <property type="entry name" value="RIBONUCLEASE H"/>
    <property type="match status" value="1"/>
</dbReference>
<evidence type="ECO:0000259" key="4">
    <source>
        <dbReference type="PROSITE" id="PS50878"/>
    </source>
</evidence>
<dbReference type="GO" id="GO:0008233">
    <property type="term" value="F:peptidase activity"/>
    <property type="evidence" value="ECO:0007669"/>
    <property type="project" value="UniProtKB-KW"/>
</dbReference>
<evidence type="ECO:0000313" key="5">
    <source>
        <dbReference type="EMBL" id="KAE8287194.1"/>
    </source>
</evidence>
<evidence type="ECO:0000313" key="6">
    <source>
        <dbReference type="Proteomes" id="UP000424527"/>
    </source>
</evidence>
<comment type="similarity">
    <text evidence="1">Belongs to the beta type-B retroviral polymerase family. HERV class-II K(HML-2) pol subfamily.</text>
</comment>
<name>A0A6G0I6Z2_LARCR</name>
<dbReference type="EMBL" id="REGW02000014">
    <property type="protein sequence ID" value="KAE8287194.1"/>
    <property type="molecule type" value="Genomic_DNA"/>
</dbReference>
<dbReference type="InterPro" id="IPR053134">
    <property type="entry name" value="RNA-dir_DNA_polymerase"/>
</dbReference>
<dbReference type="EC" id="3.1.26.4" evidence="2"/>
<keyword evidence="5" id="KW-0645">Protease</keyword>
<dbReference type="InterPro" id="IPR043502">
    <property type="entry name" value="DNA/RNA_pol_sf"/>
</dbReference>
<evidence type="ECO:0000256" key="2">
    <source>
        <dbReference type="ARBA" id="ARBA00012180"/>
    </source>
</evidence>
<dbReference type="InterPro" id="IPR041577">
    <property type="entry name" value="RT_RNaseH_2"/>
</dbReference>
<dbReference type="Proteomes" id="UP000424527">
    <property type="component" value="Unassembled WGS sequence"/>
</dbReference>
<dbReference type="GO" id="GO:0004523">
    <property type="term" value="F:RNA-DNA hybrid ribonuclease activity"/>
    <property type="evidence" value="ECO:0007669"/>
    <property type="project" value="UniProtKB-EC"/>
</dbReference>
<feature type="domain" description="Reverse transcriptase" evidence="4">
    <location>
        <begin position="481"/>
        <end position="667"/>
    </location>
</feature>
<evidence type="ECO:0000256" key="3">
    <source>
        <dbReference type="SAM" id="MobiDB-lite"/>
    </source>
</evidence>
<dbReference type="AlphaFoldDB" id="A0A6G0I6Z2"/>